<name>A0A2N3IIT5_9BACT</name>
<dbReference type="EMBL" id="NKXO01000008">
    <property type="protein sequence ID" value="PKQ70260.1"/>
    <property type="molecule type" value="Genomic_DNA"/>
</dbReference>
<evidence type="ECO:0008006" key="3">
    <source>
        <dbReference type="Google" id="ProtNLM"/>
    </source>
</evidence>
<protein>
    <recommendedName>
        <fullName evidence="3">DUF4303 domain-containing protein</fullName>
    </recommendedName>
</protein>
<gene>
    <name evidence="1" type="ORF">Rain11_0639</name>
</gene>
<comment type="caution">
    <text evidence="1">The sequence shown here is derived from an EMBL/GenBank/DDBJ whole genome shotgun (WGS) entry which is preliminary data.</text>
</comment>
<reference evidence="1 2" key="1">
    <citation type="submission" date="2017-06" db="EMBL/GenBank/DDBJ databases">
        <title>Raineya orbicola gen. nov., sp. nov. a slightly thermophilic bacterium of the phylum Bacteroidetes and the description of Raineyaceae fam. nov.</title>
        <authorList>
            <person name="Albuquerque L."/>
            <person name="Polonia A.R.M."/>
            <person name="Barroso C."/>
            <person name="Froufe H.J.C."/>
            <person name="Lage O."/>
            <person name="Lobo-Da-Cunha A."/>
            <person name="Egas C."/>
            <person name="Da Costa M.S."/>
        </authorList>
    </citation>
    <scope>NUCLEOTIDE SEQUENCE [LARGE SCALE GENOMIC DNA]</scope>
    <source>
        <strain evidence="1 2">SPSPC-11</strain>
    </source>
</reference>
<evidence type="ECO:0000313" key="2">
    <source>
        <dbReference type="Proteomes" id="UP000233387"/>
    </source>
</evidence>
<dbReference type="Proteomes" id="UP000233387">
    <property type="component" value="Unassembled WGS sequence"/>
</dbReference>
<organism evidence="1 2">
    <name type="scientific">Raineya orbicola</name>
    <dbReference type="NCBI Taxonomy" id="2016530"/>
    <lineage>
        <taxon>Bacteria</taxon>
        <taxon>Pseudomonadati</taxon>
        <taxon>Bacteroidota</taxon>
        <taxon>Cytophagia</taxon>
        <taxon>Cytophagales</taxon>
        <taxon>Raineyaceae</taxon>
        <taxon>Raineya</taxon>
    </lineage>
</organism>
<accession>A0A2N3IIT5</accession>
<dbReference type="OrthoDB" id="959238at2"/>
<dbReference type="RefSeq" id="WP_101357903.1">
    <property type="nucleotide sequence ID" value="NZ_NKXO01000008.1"/>
</dbReference>
<proteinExistence type="predicted"/>
<sequence>MKHNTHFDANNALSIKKYLKENNLRWVYNPNEEQDEETAYFFFIGKYKDKEVLFDVALMPLHLHYMAVLEEKADEEAQKIFPDYKGYESQLSEKRWEEIWEYKAEIIAELEAEGELKVQEFIEYDDEDYEAEDAFVLMTVALNRDKIDKTEIETFIKNYQEGSLQLDKNLYSFSLEEEE</sequence>
<keyword evidence="2" id="KW-1185">Reference proteome</keyword>
<dbReference type="AlphaFoldDB" id="A0A2N3IIT5"/>
<evidence type="ECO:0000313" key="1">
    <source>
        <dbReference type="EMBL" id="PKQ70260.1"/>
    </source>
</evidence>